<feature type="region of interest" description="Disordered" evidence="1">
    <location>
        <begin position="40"/>
        <end position="70"/>
    </location>
</feature>
<reference evidence="3" key="1">
    <citation type="submission" date="2019-08" db="EMBL/GenBank/DDBJ databases">
        <authorList>
            <person name="Kucharzyk K."/>
            <person name="Murdoch R.W."/>
            <person name="Higgins S."/>
            <person name="Loffler F."/>
        </authorList>
    </citation>
    <scope>NUCLEOTIDE SEQUENCE</scope>
</reference>
<organism evidence="3">
    <name type="scientific">bioreactor metagenome</name>
    <dbReference type="NCBI Taxonomy" id="1076179"/>
    <lineage>
        <taxon>unclassified sequences</taxon>
        <taxon>metagenomes</taxon>
        <taxon>ecological metagenomes</taxon>
    </lineage>
</organism>
<name>A0A644Y1M9_9ZZZZ</name>
<protein>
    <recommendedName>
        <fullName evidence="4">DUF4834 domain-containing protein</fullName>
    </recommendedName>
</protein>
<evidence type="ECO:0000256" key="1">
    <source>
        <dbReference type="SAM" id="MobiDB-lite"/>
    </source>
</evidence>
<keyword evidence="2" id="KW-1133">Transmembrane helix</keyword>
<sequence>MLTTILLVILGLYLFSQIMVRWIMPWLLHRYITRMQDRMNPDAAQKKQSRGETDIHIPRKQKSKSSRTYSNAEYVDFEDVDDEK</sequence>
<keyword evidence="2" id="KW-0812">Transmembrane</keyword>
<dbReference type="AlphaFoldDB" id="A0A644Y1M9"/>
<dbReference type="EMBL" id="VSSQ01003805">
    <property type="protein sequence ID" value="MPM22406.1"/>
    <property type="molecule type" value="Genomic_DNA"/>
</dbReference>
<evidence type="ECO:0000256" key="2">
    <source>
        <dbReference type="SAM" id="Phobius"/>
    </source>
</evidence>
<accession>A0A644Y1M9</accession>
<comment type="caution">
    <text evidence="3">The sequence shown here is derived from an EMBL/GenBank/DDBJ whole genome shotgun (WGS) entry which is preliminary data.</text>
</comment>
<keyword evidence="2" id="KW-0472">Membrane</keyword>
<evidence type="ECO:0008006" key="4">
    <source>
        <dbReference type="Google" id="ProtNLM"/>
    </source>
</evidence>
<proteinExistence type="predicted"/>
<feature type="transmembrane region" description="Helical" evidence="2">
    <location>
        <begin position="6"/>
        <end position="28"/>
    </location>
</feature>
<gene>
    <name evidence="3" type="ORF">SDC9_68861</name>
</gene>
<evidence type="ECO:0000313" key="3">
    <source>
        <dbReference type="EMBL" id="MPM22406.1"/>
    </source>
</evidence>